<comment type="subcellular location">
    <subcellularLocation>
        <location evidence="1">Membrane</location>
        <topology evidence="1">Multi-pass membrane protein</topology>
    </subcellularLocation>
</comment>
<evidence type="ECO:0000313" key="11">
    <source>
        <dbReference type="Proteomes" id="UP000215027"/>
    </source>
</evidence>
<evidence type="ECO:0000256" key="7">
    <source>
        <dbReference type="ARBA" id="ARBA00023136"/>
    </source>
</evidence>
<keyword evidence="7 8" id="KW-0472">Membrane</keyword>
<feature type="transmembrane region" description="Helical" evidence="8">
    <location>
        <begin position="119"/>
        <end position="138"/>
    </location>
</feature>
<organism evidence="10 11">
    <name type="scientific">Candidatus Promineifilum breve</name>
    <dbReference type="NCBI Taxonomy" id="1806508"/>
    <lineage>
        <taxon>Bacteria</taxon>
        <taxon>Bacillati</taxon>
        <taxon>Chloroflexota</taxon>
        <taxon>Ardenticatenia</taxon>
        <taxon>Candidatus Promineifilales</taxon>
        <taxon>Candidatus Promineifilaceae</taxon>
        <taxon>Candidatus Promineifilum</taxon>
    </lineage>
</organism>
<accession>A0A160T2H4</accession>
<dbReference type="RefSeq" id="WP_095042944.1">
    <property type="nucleotide sequence ID" value="NZ_LN890655.1"/>
</dbReference>
<feature type="transmembrane region" description="Helical" evidence="8">
    <location>
        <begin position="87"/>
        <end position="107"/>
    </location>
</feature>
<keyword evidence="6 8" id="KW-1133">Transmembrane helix</keyword>
<feature type="transmembrane region" description="Helical" evidence="8">
    <location>
        <begin position="50"/>
        <end position="75"/>
    </location>
</feature>
<dbReference type="PRINTS" id="PR01386">
    <property type="entry name" value="CCMCBIOGNSIS"/>
</dbReference>
<evidence type="ECO:0000256" key="5">
    <source>
        <dbReference type="ARBA" id="ARBA00022748"/>
    </source>
</evidence>
<protein>
    <recommendedName>
        <fullName evidence="3">Heme exporter protein C</fullName>
    </recommendedName>
</protein>
<dbReference type="PANTHER" id="PTHR30071">
    <property type="entry name" value="HEME EXPORTER PROTEIN C"/>
    <property type="match status" value="1"/>
</dbReference>
<evidence type="ECO:0000256" key="1">
    <source>
        <dbReference type="ARBA" id="ARBA00004141"/>
    </source>
</evidence>
<dbReference type="GO" id="GO:0017004">
    <property type="term" value="P:cytochrome complex assembly"/>
    <property type="evidence" value="ECO:0007669"/>
    <property type="project" value="UniProtKB-KW"/>
</dbReference>
<dbReference type="GO" id="GO:0015232">
    <property type="term" value="F:heme transmembrane transporter activity"/>
    <property type="evidence" value="ECO:0007669"/>
    <property type="project" value="InterPro"/>
</dbReference>
<dbReference type="OrthoDB" id="9814290at2"/>
<name>A0A160T2H4_9CHLR</name>
<comment type="similarity">
    <text evidence="2">Belongs to the CcmC/CycZ/HelC family.</text>
</comment>
<dbReference type="AlphaFoldDB" id="A0A160T2H4"/>
<reference evidence="10" key="1">
    <citation type="submission" date="2016-01" db="EMBL/GenBank/DDBJ databases">
        <authorList>
            <person name="Mcilroy J.S."/>
            <person name="Karst M S."/>
            <person name="Albertsen M."/>
        </authorList>
    </citation>
    <scope>NUCLEOTIDE SEQUENCE</scope>
    <source>
        <strain evidence="10">Cfx-K</strain>
    </source>
</reference>
<dbReference type="GO" id="GO:0020037">
    <property type="term" value="F:heme binding"/>
    <property type="evidence" value="ECO:0007669"/>
    <property type="project" value="InterPro"/>
</dbReference>
<feature type="transmembrane region" description="Helical" evidence="8">
    <location>
        <begin position="206"/>
        <end position="227"/>
    </location>
</feature>
<keyword evidence="11" id="KW-1185">Reference proteome</keyword>
<dbReference type="Pfam" id="PF01578">
    <property type="entry name" value="Cytochrom_C_asm"/>
    <property type="match status" value="1"/>
</dbReference>
<feature type="transmembrane region" description="Helical" evidence="8">
    <location>
        <begin position="20"/>
        <end position="38"/>
    </location>
</feature>
<evidence type="ECO:0000256" key="2">
    <source>
        <dbReference type="ARBA" id="ARBA00005840"/>
    </source>
</evidence>
<sequence length="328" mass="36195">MTPIALANPRLDRAIRIMNILGVAGMAIAIAANFFFAPVEVTMGNVQRLFYFHVGTAWVGAVVFGVALICGVLYLRGGRRVYDTLSLAAVEVGLVFLSMTIVAGSFWGKPAWNTWWIWSPRLTLVTVSWLVYAAYFMLRGAIEDPQRRARYAAVYAIISFATIILTYVSIRIFRDIHPVVIGSTTEAAAGAAEGLQEFSGLDSARMGITLLINVIAFTILGTAWILVRMRLQNLADYADHLKTRVAAHLSGRGKVGPALANGLLLAGPLLQTQVDNPNRFNVYLVGGYAVMSALALGYMLYLYLRQRNLENDIALLRQLLQEDKRPRR</sequence>
<dbReference type="GO" id="GO:0005886">
    <property type="term" value="C:plasma membrane"/>
    <property type="evidence" value="ECO:0007669"/>
    <property type="project" value="TreeGrafter"/>
</dbReference>
<proteinExistence type="inferred from homology"/>
<dbReference type="KEGG" id="pbf:CFX0092_A1571"/>
<feature type="transmembrane region" description="Helical" evidence="8">
    <location>
        <begin position="280"/>
        <end position="304"/>
    </location>
</feature>
<dbReference type="Proteomes" id="UP000215027">
    <property type="component" value="Chromosome I"/>
</dbReference>
<dbReference type="EMBL" id="LN890655">
    <property type="protein sequence ID" value="CUS03449.2"/>
    <property type="molecule type" value="Genomic_DNA"/>
</dbReference>
<feature type="domain" description="Cytochrome c assembly protein" evidence="9">
    <location>
        <begin position="20"/>
        <end position="174"/>
    </location>
</feature>
<keyword evidence="4 8" id="KW-0812">Transmembrane</keyword>
<dbReference type="InterPro" id="IPR045062">
    <property type="entry name" value="Cyt_c_biogenesis_CcsA/CcmC"/>
</dbReference>
<dbReference type="InterPro" id="IPR002541">
    <property type="entry name" value="Cyt_c_assembly"/>
</dbReference>
<evidence type="ECO:0000256" key="4">
    <source>
        <dbReference type="ARBA" id="ARBA00022692"/>
    </source>
</evidence>
<dbReference type="PANTHER" id="PTHR30071:SF1">
    <property type="entry name" value="CYTOCHROME B_B6 PROTEIN-RELATED"/>
    <property type="match status" value="1"/>
</dbReference>
<evidence type="ECO:0000256" key="3">
    <source>
        <dbReference type="ARBA" id="ARBA00016463"/>
    </source>
</evidence>
<evidence type="ECO:0000256" key="8">
    <source>
        <dbReference type="SAM" id="Phobius"/>
    </source>
</evidence>
<evidence type="ECO:0000256" key="6">
    <source>
        <dbReference type="ARBA" id="ARBA00022989"/>
    </source>
</evidence>
<feature type="transmembrane region" description="Helical" evidence="8">
    <location>
        <begin position="150"/>
        <end position="170"/>
    </location>
</feature>
<feature type="transmembrane region" description="Helical" evidence="8">
    <location>
        <begin position="258"/>
        <end position="274"/>
    </location>
</feature>
<evidence type="ECO:0000313" key="10">
    <source>
        <dbReference type="EMBL" id="CUS03449.2"/>
    </source>
</evidence>
<dbReference type="InterPro" id="IPR003557">
    <property type="entry name" value="Cyt_c_biogenesis_CcmC"/>
</dbReference>
<gene>
    <name evidence="10" type="ORF">CFX0092_A1571</name>
</gene>
<evidence type="ECO:0000259" key="9">
    <source>
        <dbReference type="Pfam" id="PF01578"/>
    </source>
</evidence>
<keyword evidence="5" id="KW-0201">Cytochrome c-type biogenesis</keyword>